<dbReference type="EMBL" id="BMAV01018634">
    <property type="protein sequence ID" value="GFY71143.1"/>
    <property type="molecule type" value="Genomic_DNA"/>
</dbReference>
<evidence type="ECO:0000256" key="13">
    <source>
        <dbReference type="ARBA" id="ARBA00022723"/>
    </source>
</evidence>
<accession>A0A8X6YI41</accession>
<keyword evidence="26" id="KW-0966">Cell projection</keyword>
<keyword evidence="18" id="KW-0408">Iron</keyword>
<evidence type="ECO:0000256" key="28">
    <source>
        <dbReference type="PROSITE-ProRule" id="PRU00152"/>
    </source>
</evidence>
<dbReference type="InterPro" id="IPR022409">
    <property type="entry name" value="PKD/Chitinase_dom"/>
</dbReference>
<dbReference type="FunFam" id="1.10.287.70:FF:000086">
    <property type="entry name" value="Polycystic kidney disease 2"/>
    <property type="match status" value="1"/>
</dbReference>
<dbReference type="InterPro" id="IPR043502">
    <property type="entry name" value="DNA/RNA_pol_sf"/>
</dbReference>
<dbReference type="PANTHER" id="PTHR10670">
    <property type="entry name" value="DNA POLYMERASE EPSILON CATALYTIC SUBUNIT A"/>
    <property type="match status" value="1"/>
</dbReference>
<evidence type="ECO:0000256" key="23">
    <source>
        <dbReference type="ARBA" id="ARBA00023157"/>
    </source>
</evidence>
<evidence type="ECO:0000256" key="9">
    <source>
        <dbReference type="ARBA" id="ARBA00022679"/>
    </source>
</evidence>
<evidence type="ECO:0000256" key="2">
    <source>
        <dbReference type="ARBA" id="ARBA00004138"/>
    </source>
</evidence>
<dbReference type="GO" id="GO:0005929">
    <property type="term" value="C:cilium"/>
    <property type="evidence" value="ECO:0007669"/>
    <property type="project" value="UniProtKB-SubCell"/>
</dbReference>
<dbReference type="CDD" id="cd00146">
    <property type="entry name" value="PKD"/>
    <property type="match status" value="1"/>
</dbReference>
<comment type="similarity">
    <text evidence="5">Belongs to the polycystin family.</text>
</comment>
<keyword evidence="22 30" id="KW-0472">Membrane</keyword>
<feature type="transmembrane region" description="Helical" evidence="30">
    <location>
        <begin position="4839"/>
        <end position="4861"/>
    </location>
</feature>
<dbReference type="CDD" id="cd05535">
    <property type="entry name" value="POLBc_epsilon"/>
    <property type="match status" value="1"/>
</dbReference>
<dbReference type="InterPro" id="IPR003915">
    <property type="entry name" value="PKD_2"/>
</dbReference>
<evidence type="ECO:0000259" key="33">
    <source>
        <dbReference type="PROSITE" id="PS50221"/>
    </source>
</evidence>
<dbReference type="Pfam" id="PF22912">
    <property type="entry name" value="zf-DPOE"/>
    <property type="match status" value="1"/>
</dbReference>
<dbReference type="Pfam" id="PF01825">
    <property type="entry name" value="GPS"/>
    <property type="match status" value="1"/>
</dbReference>
<dbReference type="GO" id="GO:0051539">
    <property type="term" value="F:4 iron, 4 sulfur cluster binding"/>
    <property type="evidence" value="ECO:0007669"/>
    <property type="project" value="UniProtKB-KW"/>
</dbReference>
<evidence type="ECO:0000256" key="18">
    <source>
        <dbReference type="ARBA" id="ARBA00023004"/>
    </source>
</evidence>
<feature type="transmembrane region" description="Helical" evidence="30">
    <location>
        <begin position="4176"/>
        <end position="4197"/>
    </location>
</feature>
<protein>
    <recommendedName>
        <fullName evidence="6">DNA-directed DNA polymerase</fullName>
        <ecNumber evidence="6">2.7.7.7</ecNumber>
    </recommendedName>
</protein>
<dbReference type="Gene3D" id="3.90.1600.10">
    <property type="entry name" value="Palm domain of DNA polymerase"/>
    <property type="match status" value="1"/>
</dbReference>
<keyword evidence="15" id="KW-0862">Zinc</keyword>
<dbReference type="PROSITE" id="PS50221">
    <property type="entry name" value="GAIN_B"/>
    <property type="match status" value="1"/>
</dbReference>
<dbReference type="PRINTS" id="PR01433">
    <property type="entry name" value="POLYCYSTIN2"/>
</dbReference>
<evidence type="ECO:0000313" key="35">
    <source>
        <dbReference type="EMBL" id="GFY71143.1"/>
    </source>
</evidence>
<keyword evidence="24" id="KW-0325">Glycoprotein</keyword>
<dbReference type="SMART" id="SM01159">
    <property type="entry name" value="DUF1744"/>
    <property type="match status" value="1"/>
</dbReference>
<dbReference type="GO" id="GO:0003887">
    <property type="term" value="F:DNA-directed DNA polymerase activity"/>
    <property type="evidence" value="ECO:0007669"/>
    <property type="project" value="UniProtKB-KW"/>
</dbReference>
<dbReference type="InterPro" id="IPR036392">
    <property type="entry name" value="PLAT/LH2_dom_sf"/>
</dbReference>
<keyword evidence="10 30" id="KW-0812">Transmembrane</keyword>
<keyword evidence="36" id="KW-1185">Reference proteome</keyword>
<comment type="caution">
    <text evidence="35">The sequence shown here is derived from an EMBL/GenBank/DDBJ whole genome shotgun (WGS) entry which is preliminary data.</text>
</comment>
<dbReference type="Gene3D" id="3.30.342.10">
    <property type="entry name" value="DNA Polymerase, chain B, domain 1"/>
    <property type="match status" value="1"/>
</dbReference>
<dbReference type="EC" id="2.7.7.7" evidence="6"/>
<feature type="region of interest" description="Disordered" evidence="29">
    <location>
        <begin position="4957"/>
        <end position="4986"/>
    </location>
</feature>
<dbReference type="Pfam" id="PF03104">
    <property type="entry name" value="DNA_pol_B_exo1"/>
    <property type="match status" value="1"/>
</dbReference>
<dbReference type="GO" id="GO:0008270">
    <property type="term" value="F:zinc ion binding"/>
    <property type="evidence" value="ECO:0007669"/>
    <property type="project" value="UniProtKB-KW"/>
</dbReference>
<dbReference type="GO" id="GO:0005509">
    <property type="term" value="F:calcium ion binding"/>
    <property type="evidence" value="ECO:0007669"/>
    <property type="project" value="InterPro"/>
</dbReference>
<dbReference type="InterPro" id="IPR006172">
    <property type="entry name" value="DNA-dir_DNA_pol_B"/>
</dbReference>
<dbReference type="SUPFAM" id="SSF53098">
    <property type="entry name" value="Ribonuclease H-like"/>
    <property type="match status" value="1"/>
</dbReference>
<evidence type="ECO:0000256" key="26">
    <source>
        <dbReference type="ARBA" id="ARBA00023273"/>
    </source>
</evidence>
<reference evidence="35" key="1">
    <citation type="submission" date="2020-08" db="EMBL/GenBank/DDBJ databases">
        <title>Multicomponent nature underlies the extraordinary mechanical properties of spider dragline silk.</title>
        <authorList>
            <person name="Kono N."/>
            <person name="Nakamura H."/>
            <person name="Mori M."/>
            <person name="Yoshida Y."/>
            <person name="Ohtoshi R."/>
            <person name="Malay A.D."/>
            <person name="Moran D.A.P."/>
            <person name="Tomita M."/>
            <person name="Numata K."/>
            <person name="Arakawa K."/>
        </authorList>
    </citation>
    <scope>NUCLEOTIDE SEQUENCE</scope>
</reference>
<evidence type="ECO:0000256" key="6">
    <source>
        <dbReference type="ARBA" id="ARBA00012417"/>
    </source>
</evidence>
<evidence type="ECO:0000256" key="15">
    <source>
        <dbReference type="ARBA" id="ARBA00022833"/>
    </source>
</evidence>
<feature type="transmembrane region" description="Helical" evidence="30">
    <location>
        <begin position="4687"/>
        <end position="4705"/>
    </location>
</feature>
<dbReference type="Pfam" id="PF01477">
    <property type="entry name" value="PLAT"/>
    <property type="match status" value="1"/>
</dbReference>
<feature type="domain" description="WSC" evidence="34">
    <location>
        <begin position="2239"/>
        <end position="2333"/>
    </location>
</feature>
<dbReference type="Pfam" id="PF22634">
    <property type="entry name" value="POL2_thumb"/>
    <property type="match status" value="1"/>
</dbReference>
<feature type="compositionally biased region" description="Basic and acidic residues" evidence="29">
    <location>
        <begin position="9"/>
        <end position="30"/>
    </location>
</feature>
<dbReference type="InterPro" id="IPR013697">
    <property type="entry name" value="DNA_pol_e_suA_C"/>
</dbReference>
<evidence type="ECO:0000256" key="27">
    <source>
        <dbReference type="PIRSR" id="PIRSR603915-2"/>
    </source>
</evidence>
<dbReference type="GO" id="GO:0006297">
    <property type="term" value="P:nucleotide-excision repair, DNA gap filling"/>
    <property type="evidence" value="ECO:0007669"/>
    <property type="project" value="TreeGrafter"/>
</dbReference>
<keyword evidence="21" id="KW-0238">DNA-binding</keyword>
<keyword evidence="16" id="KW-0239">DNA-directed DNA polymerase</keyword>
<feature type="transmembrane region" description="Helical" evidence="30">
    <location>
        <begin position="3958"/>
        <end position="3978"/>
    </location>
</feature>
<feature type="transmembrane region" description="Helical" evidence="30">
    <location>
        <begin position="4294"/>
        <end position="4320"/>
    </location>
</feature>
<dbReference type="GO" id="GO:0000166">
    <property type="term" value="F:nucleotide binding"/>
    <property type="evidence" value="ECO:0007669"/>
    <property type="project" value="InterPro"/>
</dbReference>
<evidence type="ECO:0000259" key="31">
    <source>
        <dbReference type="PROSITE" id="PS50093"/>
    </source>
</evidence>
<dbReference type="InterPro" id="IPR002859">
    <property type="entry name" value="PKD/REJ-like"/>
</dbReference>
<feature type="transmembrane region" description="Helical" evidence="30">
    <location>
        <begin position="4386"/>
        <end position="4406"/>
    </location>
</feature>
<evidence type="ECO:0000256" key="21">
    <source>
        <dbReference type="ARBA" id="ARBA00023125"/>
    </source>
</evidence>
<dbReference type="InterPro" id="IPR002889">
    <property type="entry name" value="WSC_carb-bd"/>
</dbReference>
<feature type="domain" description="PLAT" evidence="32">
    <location>
        <begin position="3966"/>
        <end position="4088"/>
    </location>
</feature>
<keyword evidence="12" id="KW-0235">DNA replication</keyword>
<proteinExistence type="inferred from homology"/>
<name>A0A8X6YI41_9ARAC</name>
<dbReference type="Gene3D" id="2.60.60.20">
    <property type="entry name" value="PLAT/LH2 domain"/>
    <property type="match status" value="1"/>
</dbReference>
<feature type="transmembrane region" description="Helical" evidence="30">
    <location>
        <begin position="4131"/>
        <end position="4152"/>
    </location>
</feature>
<dbReference type="Pfam" id="PF02010">
    <property type="entry name" value="REJ"/>
    <property type="match status" value="1"/>
</dbReference>
<dbReference type="GO" id="GO:0045004">
    <property type="term" value="P:DNA replication proofreading"/>
    <property type="evidence" value="ECO:0007669"/>
    <property type="project" value="TreeGrafter"/>
</dbReference>
<comment type="similarity">
    <text evidence="4">Belongs to the DNA polymerase type-B family.</text>
</comment>
<dbReference type="GO" id="GO:0000278">
    <property type="term" value="P:mitotic cell cycle"/>
    <property type="evidence" value="ECO:0007669"/>
    <property type="project" value="TreeGrafter"/>
</dbReference>
<dbReference type="SMART" id="SM00321">
    <property type="entry name" value="WSC"/>
    <property type="match status" value="1"/>
</dbReference>
<dbReference type="InterPro" id="IPR013122">
    <property type="entry name" value="PKD1_2_channel"/>
</dbReference>
<evidence type="ECO:0000256" key="11">
    <source>
        <dbReference type="ARBA" id="ARBA00022695"/>
    </source>
</evidence>
<evidence type="ECO:0000256" key="20">
    <source>
        <dbReference type="ARBA" id="ARBA00023069"/>
    </source>
</evidence>
<evidence type="ECO:0000256" key="3">
    <source>
        <dbReference type="ARBA" id="ARBA00004651"/>
    </source>
</evidence>
<keyword evidence="23" id="KW-1015">Disulfide bond</keyword>
<dbReference type="FunFam" id="3.90.1600.10:FF:000006">
    <property type="entry name" value="DNA polymerase epsilon catalytic subunit"/>
    <property type="match status" value="1"/>
</dbReference>
<feature type="compositionally biased region" description="Acidic residues" evidence="29">
    <location>
        <begin position="1926"/>
        <end position="1938"/>
    </location>
</feature>
<dbReference type="Pfam" id="PF08490">
    <property type="entry name" value="DUF1744"/>
    <property type="match status" value="1"/>
</dbReference>
<keyword evidence="19" id="KW-0411">Iron-sulfur</keyword>
<evidence type="ECO:0000256" key="8">
    <source>
        <dbReference type="ARBA" id="ARBA00022485"/>
    </source>
</evidence>
<dbReference type="InterPro" id="IPR055191">
    <property type="entry name" value="POL2_thumb"/>
</dbReference>
<dbReference type="Pfam" id="PF20519">
    <property type="entry name" value="Polycystin_dom"/>
    <property type="match status" value="1"/>
</dbReference>
<dbReference type="Gene3D" id="1.10.132.60">
    <property type="entry name" value="DNA polymerase family B, C-terminal domain"/>
    <property type="match status" value="1"/>
</dbReference>
<evidence type="ECO:0000256" key="5">
    <source>
        <dbReference type="ARBA" id="ARBA00007200"/>
    </source>
</evidence>
<dbReference type="GO" id="GO:0006287">
    <property type="term" value="P:base-excision repair, gap-filling"/>
    <property type="evidence" value="ECO:0007669"/>
    <property type="project" value="TreeGrafter"/>
</dbReference>
<evidence type="ECO:0000256" key="17">
    <source>
        <dbReference type="ARBA" id="ARBA00022989"/>
    </source>
</evidence>
<dbReference type="InterPro" id="IPR023211">
    <property type="entry name" value="DNA_pol_palm_dom_sf"/>
</dbReference>
<evidence type="ECO:0000256" key="7">
    <source>
        <dbReference type="ARBA" id="ARBA00022475"/>
    </source>
</evidence>
<dbReference type="PROSITE" id="PS50095">
    <property type="entry name" value="PLAT"/>
    <property type="match status" value="1"/>
</dbReference>
<evidence type="ECO:0000259" key="34">
    <source>
        <dbReference type="PROSITE" id="PS51212"/>
    </source>
</evidence>
<dbReference type="PANTHER" id="PTHR10670:SF0">
    <property type="entry name" value="DNA POLYMERASE EPSILON CATALYTIC SUBUNIT A"/>
    <property type="match status" value="1"/>
</dbReference>
<keyword evidence="8" id="KW-0004">4Fe-4S</keyword>
<feature type="domain" description="GAIN-B" evidence="33">
    <location>
        <begin position="3779"/>
        <end position="3944"/>
    </location>
</feature>
<keyword evidence="11" id="KW-0548">Nucleotidyltransferase</keyword>
<dbReference type="SUPFAM" id="SSF49723">
    <property type="entry name" value="Lipase/lipooxygenase domain (PLAT/LH2 domain)"/>
    <property type="match status" value="1"/>
</dbReference>
<dbReference type="Gene3D" id="2.60.40.10">
    <property type="entry name" value="Immunoglobulins"/>
    <property type="match status" value="2"/>
</dbReference>
<feature type="transmembrane region" description="Helical" evidence="30">
    <location>
        <begin position="4259"/>
        <end position="4282"/>
    </location>
</feature>
<feature type="transmembrane region" description="Helical" evidence="30">
    <location>
        <begin position="4777"/>
        <end position="4799"/>
    </location>
</feature>
<feature type="domain" description="PKD" evidence="31">
    <location>
        <begin position="2666"/>
        <end position="2717"/>
    </location>
</feature>
<dbReference type="SMART" id="SM00303">
    <property type="entry name" value="GPS"/>
    <property type="match status" value="1"/>
</dbReference>
<dbReference type="InterPro" id="IPR013783">
    <property type="entry name" value="Ig-like_fold"/>
</dbReference>
<dbReference type="Pfam" id="PF01822">
    <property type="entry name" value="WSC"/>
    <property type="match status" value="1"/>
</dbReference>
<dbReference type="InterPro" id="IPR035986">
    <property type="entry name" value="PKD_dom_sf"/>
</dbReference>
<dbReference type="InterPro" id="IPR001024">
    <property type="entry name" value="PLAT/LH2_dom"/>
</dbReference>
<dbReference type="GO" id="GO:0005886">
    <property type="term" value="C:plasma membrane"/>
    <property type="evidence" value="ECO:0007669"/>
    <property type="project" value="UniProtKB-SubCell"/>
</dbReference>
<feature type="transmembrane region" description="Helical" evidence="30">
    <location>
        <begin position="4737"/>
        <end position="4757"/>
    </location>
</feature>
<dbReference type="InterPro" id="IPR006133">
    <property type="entry name" value="DNA-dir_DNA_pol_B_exonuc"/>
</dbReference>
<dbReference type="Pfam" id="PF08016">
    <property type="entry name" value="PKD_channel"/>
    <property type="match status" value="1"/>
</dbReference>
<feature type="disulfide bond" evidence="27">
    <location>
        <begin position="4495"/>
        <end position="4508"/>
    </location>
</feature>
<dbReference type="InterPro" id="IPR036397">
    <property type="entry name" value="RNaseH_sf"/>
</dbReference>
<dbReference type="InterPro" id="IPR000203">
    <property type="entry name" value="GPS"/>
</dbReference>
<evidence type="ECO:0000256" key="25">
    <source>
        <dbReference type="ARBA" id="ARBA00023242"/>
    </source>
</evidence>
<evidence type="ECO:0000256" key="19">
    <source>
        <dbReference type="ARBA" id="ARBA00023014"/>
    </source>
</evidence>
<dbReference type="InterPro" id="IPR029703">
    <property type="entry name" value="POL2"/>
</dbReference>
<dbReference type="SMART" id="SM00089">
    <property type="entry name" value="PKD"/>
    <property type="match status" value="3"/>
</dbReference>
<keyword evidence="20" id="KW-0969">Cilium</keyword>
<keyword evidence="17 30" id="KW-1133">Transmembrane helix</keyword>
<evidence type="ECO:0000256" key="10">
    <source>
        <dbReference type="ARBA" id="ARBA00022692"/>
    </source>
</evidence>
<feature type="region of interest" description="Disordered" evidence="29">
    <location>
        <begin position="1919"/>
        <end position="1938"/>
    </location>
</feature>
<dbReference type="OrthoDB" id="10060449at2759"/>
<dbReference type="InterPro" id="IPR012337">
    <property type="entry name" value="RNaseH-like_sf"/>
</dbReference>
<feature type="domain" description="PKD" evidence="31">
    <location>
        <begin position="2556"/>
        <end position="2616"/>
    </location>
</feature>
<dbReference type="CDD" id="cd05779">
    <property type="entry name" value="DNA_polB_epsilon_exo"/>
    <property type="match status" value="1"/>
</dbReference>
<dbReference type="Gene3D" id="2.60.220.50">
    <property type="match status" value="1"/>
</dbReference>
<dbReference type="InterPro" id="IPR000601">
    <property type="entry name" value="PKD_dom"/>
</dbReference>
<sequence length="4986" mass="569965">MVLMNSGRFKADPLRTSESSSKQEDTSERRLQQSLFNDEIDAKFGFVRYKEPVERKAWLFNMHSTEILDEDKRLISAVDYYFIEDDGARFKATLPYKPYFYVSAVNGTEHEVASHLTKKFGGLISKVEIVQKENLDLPNHLSGLKGKFIKLLFTTVSDLIKVRKEIMPYVKKNKDKLNNSVSFNEVLNKNSDFSVSKKQFEQLDNIVDIREYDVPFHVRVSIDLKLFVGHWYFIKGKGNMPPEIKKCDELLQPADITVLAYDIETTKLPLKFPDSSFDQIMMISYMIDGQGFLITNREIVSGDVDDFEYTPKPEFEGNFTVFNEENEEKLIQRFFDHILEVKPLVFVTYNGDNFDFKFVEARAAVYELNMLKEIGFSTSRDGFYLSRPCAHLDCLHWVRRDSYLPVGSQNLKAVAKAKLRYDPVELDPEDMCRMASEQPQILASYSVSDAVATYYLYMKYVHPFIFALCTIIPMEPDEVLRKGSGTLCESLLMVQAYHANIIFPNKQETVLNKLTEDGHVLDQETYVGGHVESLEAGVFRANLPCRFRLVPDAFQKLIAGVEKTLRHAIEVEEGVPIEEILNLKEVTDEIIEKLKKLRDCPSRLEIPIIYHLDVGAMYPNIILTNRLQPSAMVDEATCAACDFNKPGAQCRRVMPWTWRGEIMPASRGEFQRIQQQLEREVFPPSTPGGKPIPFHELSKEEQCAVEKKRLSEYCRKAYKKTHVTKIEVRHSTICQQENSFYVDTVRAFRDRRYEFKGLLKVAKKKVAEAVAKGDASAIKSSKTLEVLYDSLQLAHKCILNSFYGYVMRRGARWYSMEMAGIVCHTGAGIITKAREIVEQIGRPLELDTDGIWCILPSSFPENFTIKTTNPKKPKLHISYPGAMLNVIVQEHNTNDQYHELVDPVNRKYEIRKENSIFFEVDGPYLAMVLPASKEEGKKLKKRYAVFNFDGSLAELKGFEVKRRGELQLIKIFQSSVFEAFLKGNTLTECYAAVAKVADYWLDVLYTKAVNMPDKELFDLISENRSMSRKLEEYGGQKSTSISTAKRLAEFLGDQMVKDAGLSCRFIVSKKPEGSPVTERAIPLAIFQAEPSVKKHYLRKWLKSPGLTDFDIRTILDWEYYIERFSSTVQKIITIPAALQQVPNPVPRVAHPDWLHKRLLEKNDSLKQKKITEIFFQKEKNSPEETNTEGCVDIEDQCRPSTSSTNLPICTKRKATSSAKNNRLNKKHNNNLTDTELAMTWQEYLGPSPSLGKSREEIINWLKFQKKKWAFQIQQRKAKSVDRGNMLPLPKTTTSNKNFSGIGQFLRKAKRTVLDSPWQIIQIAETGKLGIYKLWVLIENDLHSIKLNIPRIFYVNQRIPKQGESPLWKKVNRILPRSHQVHNLYEYTIDEEIFQQHSNDILAELSLPHVEGVYETQVSLLFRALIELGCVCSVSRKFVRQYASTDVDIYNLRHLEFRTLAQHNYIEAGTLKLLYLYHHTCGQKSMFGFFFPPAKKAVVYVLDTVRTNQMPNLTNVFNAERNAKLESGFDLALLPETDYTFETHIEKDIKLVYRGLQKYLMMYKDEKRGPTAVVIQSPIPPQDICTLMPSFTEFPVIPIYIHDSDMLYQVMDWQRVGSKVMMRHFMNVESAISVLLEQCRYFHIPIGNLPQDASLFGSDVFFARSLQKQNFILWCSATERPDLGGKEADDNRLLAESENILAEVNKTDAYPSVCIELLIEGMAVTTVLQAQNLIEMEGTSASIAFDSGSVSSLTDMMNEQGVASSVGVYDESALCAGAFRILRTMVASWVRDVIQYKNVFADNQIVNFYRWLRCPQSLLYEPAIKQILNNLMKKMFTQVIFEYQKLGAIVVYASYNRIILCTKRKSVEDALAYTQYVNDCLQGKEIFHGLQFELTACWEYLLWLDTANFGGIKVKHEKTQQSSSQEEAIDSEEMGSVEEDENEKRSLTLCFHIAKFLPKVAAIDDNFYSVVADYIQEAYSYYKEKGNAIVNPVNPSQLPVSDENSDDNPSELARYVRSNLAHKLYILVEKIKKKLPSEIGPNGENVFPTLPGSYLKMSSPALEFTKAICKVLSLDNTLGEVILKVRRDLLRIVGVKEFSDEAEWQDPCLSYVLTEVICKGCSTCSNIDLCREQYVINEATGIPVWLCSICKTPYDTKEIESMMIECVHRKSMAHVLQDLQCVKCKMIKDKNMIRYCSCAGQFATLLPIDDLTVILRTFLNIADHFEMKKLKDIVMWHKEVEGDPLCQVWDYDSLEFRVSPGGYTVDMLTQDLCKQLCAEQKFAYIGLVTGTYCFCGNDVSGFENVDSSFCNVYCSGNSEEICGSNDTNVIYTMEAAYIGTVDNVSLVIDDQIFFTNEAVKIEAIVEASTQTTVTLQFGDGSKYMLSEEPYSTAKYYQIPGEYNILVSVQDITKFNPTGNYSVSVSLKDLNSEYSEVTYLPVQIPVSDVYLEINQVNIIVGKEVSACMKANGSNLNLYWDYFGKEEQEKFDGPVPEEGIFKNITCSSSGDYVLNVNISNLWNSESSSIEFHCFESIGRGWSFNSNSPKSTPPGEVVFTLKFDGSKLPTSVSYVINFGDGSGNDATEITSENDEWKTSFSHIYENDGNFTAVVNISNPVDFEVFELTIQIYEKMSNLSVTPFFVMSGSYSDNKSELKGKNKTDAPKDATLYFENNITGHVTSYKMQFSDGSYDEDSSDNIISHSFPEIGEWTITFTAWNSEVDEYSNEVKLLVRILNDVSDVGFNASTTDTEVDETVEFEIKVQELDDYTCLMFDGGDDSRFLGFGNKDVCTLYYDEGQFKFVKKAPGSTSRKKRGASKAEWKDDDIISILYSYAFGGDFPATVDVFNSVSRLKKNLTISVSDGDYKTPLIWIDKNSSDIENPIECQRGYDCRYETTAVFRNNESYLASHRWTAYSIDSSGKEEEIDITDLKTHNCSAIRIVKRFLPIGLYKLKYTLTVYAEDEKDKEEESKEEKEEYDNYYYRANQNSDDEEEDLSVLYENSTILGRRSVISYLKIIPTPLIPMLINGGASYITRGFGQTIFLEPTIYTEDPDFPEDQNYEVSWFCIRSDKNESLKELGKYEYDRGNPSKPITDRSNINEEDDKGGCFGKGPGLIEIGSGDYELNSNTFWTWGVTYKLSAVIKKDEKVTEGQLLIKVLEERPPSLRVMCEKRIACFPDLQGLYINPNSWIPLKVECIQDCGNGSLQYEWNVYASNLKTWEKTPLKNWEMDFDRMGLNQSLYTENPDVNVFLVEVTGMIPDSNVPSGISSLFLIINHPPENGKCSINASSGMALLDFFMIEFSGWEDEEEHEIEDYSIYVKYNNETLRLSYGMKTKVLVVLPFGDLEIWCSIQDHLGAVTMYSSANFSTGLPTEEELEEYDNHRYFDKALAEGKMALASQIIIAKNSILMEYRRLRNRQGDFDDVSEYAIDVRWHEYLELDGIDSSYYTPQARDEIREELREVMEKQMDRDAEVKNREITRLLRLPMEALPDAEIFGGALSAVADNGPTDLSGKLKIMRGMENMFQIINITDTPHPEDKKVVFSQFGNLADTIAGSLAESNIGGNFLPGEIKRAEEELDYNATEPNYFIFYVEGNRTEVRIHLQERAVEAAKEDQSSEAKEMVIKIKDMISTIQQSCMEEIMVGPEPFYTESRSGFQMTFFKNYASNLSGEVIQQGSSSISVPDLCTVLNDSCEGSNLAIGIQAVRWTQPLESYGTGASKLSENSNVVQVEITPREGNTTIPVSNSSEPFKICIPVSVDNNKAKMEYVVPSFSRKDDILVYHTIFIESSGLTATVNIQPDDSSAPLIILYKYGDLPSLLDYDDIMQIQSIPSENGVYSLFIGSEVISVGGKNLSIGIGHAANTTDLDLFFDSPNNYNLSVVNMTNQFSTNYSFVITTTGCYYFRDSEEKWSSEGCQAVASISGVVCCECNHLTSFGSGFFVTPNEINFNYVFANADFKNNVTIYVTIIVSFSIFILFLLYARWKDRKDVQKVFFIVSGEEDETEVRHIADDKRPILQKGSVDVFVMSVPRSLGQLNYLRIWHDNSGTGKWSSWYCQYIVFRDVQTGYKYEFLINRWFAVEHDDGMIDRLIPVAGREQVTEFSHLFSTTSRRNLADSHLWFSVFLRPPRSRFTRVQRVCCCMAVLCLSMLSNAMYYERTSAKPASGGFKFGPLSLSPEQIGVGLITNFLIFPPTFVMIFFFRKSRPRKLRPSRIEEALRQQRNEWKKKNPEIMSSNLKRHRNSKSDAEAQLYHRKKKFSLPWWCVYFGWLMVVISIGASMFFMWAYGIAFGDERTSKWLSSLIISFISSVLITQPIKIVLMAIVASCMCRSMDYDEDDADEDEEDPHLRHDEEYLHDYKRSKHLTYQPMDLDALEEARKEREKEVKMYSVLREISAYFLFLWVIMILSYGNRDPNNFYLREALINGFIKPGDLWVEYNNVNTEKRFWNWTYNALVPELFAMEWYNGRQPLGLRLYLDDRNNLKIGYAVLRQVRIQPKSCRVSWVMEDITSECAGFGNMVNEDGTLYTVGWRKVNSTETLVPPEYKYLTASQLKGYPFWGQIDWYGGGGYVVPLVATRDSDVKNLIKKLERLEKEGWIDKYTRAIFVEFGVYNAQINLFCAVTILAEFLPGGGVIPYYHIDPLRLLNYHAGFGLFQAAIEVIFVIFTIFFTVKELKSICREGRAYFSQYWNVAELVSIVVSYTGIINHVYKIFITKEILRIFTETDGTGYVKLQEAVLLNELFCYQIGLVMSISTLKFLKLLRFNKRIGILSSTLRTCAQELQSYSVCLMVVFMAFVILFWLLLGRHVREFSTFIYSFESSISMMLKKFNYDDMYAAQPILTPIAFFTFSLATAVVLINILLSIIIRSFEDVKHDVNLQSNEYEILDFFINRMKMLTGIGTAKVRPLPSMYRDKKKPKDSVSSFPDKVDRLVDFINDFYFENQMDFSGKDFLKKMNAEISTTAERETRKAKPVVASKSKIPKSVSERFDDF</sequence>
<evidence type="ECO:0000256" key="16">
    <source>
        <dbReference type="ARBA" id="ARBA00022932"/>
    </source>
</evidence>
<dbReference type="InterPro" id="IPR054475">
    <property type="entry name" value="Znf-DPOE"/>
</dbReference>
<comment type="caution">
    <text evidence="28">Lacks conserved residue(s) required for the propagation of feature annotation.</text>
</comment>
<dbReference type="Gene3D" id="3.30.420.10">
    <property type="entry name" value="Ribonuclease H-like superfamily/Ribonuclease H"/>
    <property type="match status" value="1"/>
</dbReference>
<feature type="region of interest" description="Disordered" evidence="29">
    <location>
        <begin position="1"/>
        <end position="30"/>
    </location>
</feature>
<dbReference type="GO" id="GO:0006272">
    <property type="term" value="P:leading strand elongation"/>
    <property type="evidence" value="ECO:0007669"/>
    <property type="project" value="TreeGrafter"/>
</dbReference>
<feature type="transmembrane region" description="Helical" evidence="30">
    <location>
        <begin position="4645"/>
        <end position="4667"/>
    </location>
</feature>
<evidence type="ECO:0000256" key="22">
    <source>
        <dbReference type="ARBA" id="ARBA00023136"/>
    </source>
</evidence>
<dbReference type="PROSITE" id="PS50093">
    <property type="entry name" value="PKD"/>
    <property type="match status" value="2"/>
</dbReference>
<keyword evidence="13" id="KW-0479">Metal-binding</keyword>
<evidence type="ECO:0000256" key="4">
    <source>
        <dbReference type="ARBA" id="ARBA00005755"/>
    </source>
</evidence>
<dbReference type="Pfam" id="PF23250">
    <property type="entry name" value="zf_DPOE_2"/>
    <property type="match status" value="1"/>
</dbReference>
<dbReference type="Proteomes" id="UP000886998">
    <property type="component" value="Unassembled WGS sequence"/>
</dbReference>
<dbReference type="GO" id="GO:0008622">
    <property type="term" value="C:epsilon DNA polymerase complex"/>
    <property type="evidence" value="ECO:0007669"/>
    <property type="project" value="InterPro"/>
</dbReference>
<evidence type="ECO:0000259" key="32">
    <source>
        <dbReference type="PROSITE" id="PS50095"/>
    </source>
</evidence>
<dbReference type="InterPro" id="IPR046338">
    <property type="entry name" value="GAIN_dom_sf"/>
</dbReference>
<keyword evidence="14" id="KW-0863">Zinc-finger</keyword>
<dbReference type="GO" id="GO:0008310">
    <property type="term" value="F:single-stranded DNA 3'-5' DNA exonuclease activity"/>
    <property type="evidence" value="ECO:0007669"/>
    <property type="project" value="TreeGrafter"/>
</dbReference>
<feature type="transmembrane region" description="Helical" evidence="30">
    <location>
        <begin position="4611"/>
        <end position="4633"/>
    </location>
</feature>
<dbReference type="SUPFAM" id="SSF56672">
    <property type="entry name" value="DNA/RNA polymerases"/>
    <property type="match status" value="1"/>
</dbReference>
<gene>
    <name evidence="35" type="primary">Pole</name>
    <name evidence="35" type="ORF">TNIN_345491</name>
</gene>
<dbReference type="GO" id="GO:0003677">
    <property type="term" value="F:DNA binding"/>
    <property type="evidence" value="ECO:0007669"/>
    <property type="project" value="UniProtKB-KW"/>
</dbReference>
<dbReference type="InterPro" id="IPR046791">
    <property type="entry name" value="Polycystin_dom"/>
</dbReference>
<comment type="subcellular location">
    <subcellularLocation>
        <location evidence="3">Cell membrane</location>
        <topology evidence="3">Multi-pass membrane protein</topology>
    </subcellularLocation>
    <subcellularLocation>
        <location evidence="2">Cell projection</location>
        <location evidence="2">Cilium</location>
    </subcellularLocation>
    <subcellularLocation>
        <location evidence="1">Nucleus</location>
    </subcellularLocation>
</comment>
<organism evidence="35 36">
    <name type="scientific">Trichonephila inaurata madagascariensis</name>
    <dbReference type="NCBI Taxonomy" id="2747483"/>
    <lineage>
        <taxon>Eukaryota</taxon>
        <taxon>Metazoa</taxon>
        <taxon>Ecdysozoa</taxon>
        <taxon>Arthropoda</taxon>
        <taxon>Chelicerata</taxon>
        <taxon>Arachnida</taxon>
        <taxon>Araneae</taxon>
        <taxon>Araneomorphae</taxon>
        <taxon>Entelegynae</taxon>
        <taxon>Araneoidea</taxon>
        <taxon>Nephilidae</taxon>
        <taxon>Trichonephila</taxon>
        <taxon>Trichonephila inaurata</taxon>
    </lineage>
</organism>
<dbReference type="SMART" id="SM00486">
    <property type="entry name" value="POLBc"/>
    <property type="match status" value="1"/>
</dbReference>
<dbReference type="PROSITE" id="PS51212">
    <property type="entry name" value="WSC"/>
    <property type="match status" value="1"/>
</dbReference>
<dbReference type="SUPFAM" id="SSF49299">
    <property type="entry name" value="PKD domain"/>
    <property type="match status" value="2"/>
</dbReference>
<evidence type="ECO:0000256" key="14">
    <source>
        <dbReference type="ARBA" id="ARBA00022771"/>
    </source>
</evidence>
<evidence type="ECO:0000256" key="30">
    <source>
        <dbReference type="SAM" id="Phobius"/>
    </source>
</evidence>
<dbReference type="InterPro" id="IPR057244">
    <property type="entry name" value="GAIN_B"/>
</dbReference>
<dbReference type="FunFam" id="3.30.420.10:FF:000010">
    <property type="entry name" value="DNA polymerase epsilon catalytic subunit"/>
    <property type="match status" value="1"/>
</dbReference>
<dbReference type="FunFam" id="2.60.60.20:FF:000034">
    <property type="entry name" value="Pkd1l2, putative"/>
    <property type="match status" value="1"/>
</dbReference>
<dbReference type="FunFam" id="1.10.132.60:FF:000002">
    <property type="entry name" value="DNA polymerase epsilon catalytic subunit"/>
    <property type="match status" value="1"/>
</dbReference>
<dbReference type="InterPro" id="IPR042087">
    <property type="entry name" value="DNA_pol_B_thumb"/>
</dbReference>
<keyword evidence="25" id="KW-0539">Nucleus</keyword>
<keyword evidence="7" id="KW-1003">Cell membrane</keyword>
<evidence type="ECO:0000313" key="36">
    <source>
        <dbReference type="Proteomes" id="UP000886998"/>
    </source>
</evidence>
<evidence type="ECO:0000256" key="24">
    <source>
        <dbReference type="ARBA" id="ARBA00023180"/>
    </source>
</evidence>
<evidence type="ECO:0000256" key="1">
    <source>
        <dbReference type="ARBA" id="ARBA00004123"/>
    </source>
</evidence>
<evidence type="ECO:0000256" key="29">
    <source>
        <dbReference type="SAM" id="MobiDB-lite"/>
    </source>
</evidence>
<keyword evidence="9" id="KW-0808">Transferase</keyword>
<evidence type="ECO:0000256" key="12">
    <source>
        <dbReference type="ARBA" id="ARBA00022705"/>
    </source>
</evidence>